<dbReference type="GeneID" id="109530666"/>
<feature type="region of interest" description="Disordered" evidence="6">
    <location>
        <begin position="624"/>
        <end position="652"/>
    </location>
</feature>
<protein>
    <submittedName>
        <fullName evidence="8">Si:dkey-100n23.3</fullName>
    </submittedName>
</protein>
<feature type="region of interest" description="Disordered" evidence="6">
    <location>
        <begin position="218"/>
        <end position="242"/>
    </location>
</feature>
<keyword evidence="9" id="KW-1185">Reference proteome</keyword>
<dbReference type="InterPro" id="IPR051947">
    <property type="entry name" value="Sentrin-specific_protease"/>
</dbReference>
<keyword evidence="4" id="KW-0833">Ubl conjugation pathway</keyword>
<reference evidence="8" key="2">
    <citation type="submission" date="2025-09" db="UniProtKB">
        <authorList>
            <consortium name="Ensembl"/>
        </authorList>
    </citation>
    <scope>IDENTIFICATION</scope>
</reference>
<evidence type="ECO:0000259" key="7">
    <source>
        <dbReference type="PROSITE" id="PS50600"/>
    </source>
</evidence>
<dbReference type="GO" id="GO:0006508">
    <property type="term" value="P:proteolysis"/>
    <property type="evidence" value="ECO:0007669"/>
    <property type="project" value="UniProtKB-KW"/>
</dbReference>
<dbReference type="AlphaFoldDB" id="A0A3Q3ECP2"/>
<accession>A0A3Q3ECP2</accession>
<dbReference type="STRING" id="109280.ENSHCOP00000028372"/>
<dbReference type="RefSeq" id="XP_019750115.1">
    <property type="nucleotide sequence ID" value="XM_019894556.1"/>
</dbReference>
<evidence type="ECO:0000256" key="5">
    <source>
        <dbReference type="ARBA" id="ARBA00022801"/>
    </source>
</evidence>
<keyword evidence="5" id="KW-0378">Hydrolase</keyword>
<dbReference type="GO" id="GO:0005634">
    <property type="term" value="C:nucleus"/>
    <property type="evidence" value="ECO:0007669"/>
    <property type="project" value="TreeGrafter"/>
</dbReference>
<dbReference type="GO" id="GO:0005737">
    <property type="term" value="C:cytoplasm"/>
    <property type="evidence" value="ECO:0007669"/>
    <property type="project" value="TreeGrafter"/>
</dbReference>
<organism evidence="8 9">
    <name type="scientific">Hippocampus comes</name>
    <name type="common">Tiger tail seahorse</name>
    <dbReference type="NCBI Taxonomy" id="109280"/>
    <lineage>
        <taxon>Eukaryota</taxon>
        <taxon>Metazoa</taxon>
        <taxon>Chordata</taxon>
        <taxon>Craniata</taxon>
        <taxon>Vertebrata</taxon>
        <taxon>Euteleostomi</taxon>
        <taxon>Actinopterygii</taxon>
        <taxon>Neopterygii</taxon>
        <taxon>Teleostei</taxon>
        <taxon>Neoteleostei</taxon>
        <taxon>Acanthomorphata</taxon>
        <taxon>Syngnathiaria</taxon>
        <taxon>Syngnathiformes</taxon>
        <taxon>Syngnathoidei</taxon>
        <taxon>Syngnathidae</taxon>
        <taxon>Hippocampus</taxon>
    </lineage>
</organism>
<dbReference type="InterPro" id="IPR003653">
    <property type="entry name" value="Peptidase_C48_C"/>
</dbReference>
<dbReference type="Gene3D" id="3.30.310.130">
    <property type="entry name" value="Ubiquitin-related"/>
    <property type="match status" value="2"/>
</dbReference>
<keyword evidence="3" id="KW-0645">Protease</keyword>
<dbReference type="InterPro" id="IPR038765">
    <property type="entry name" value="Papain-like_cys_pep_sf"/>
</dbReference>
<dbReference type="PANTHER" id="PTHR46896">
    <property type="entry name" value="SENTRIN-SPECIFIC PROTEASE"/>
    <property type="match status" value="1"/>
</dbReference>
<dbReference type="RefSeq" id="XP_019750116.1">
    <property type="nucleotide sequence ID" value="XM_019894557.1"/>
</dbReference>
<feature type="compositionally biased region" description="Basic and acidic residues" evidence="6">
    <location>
        <begin position="640"/>
        <end position="652"/>
    </location>
</feature>
<dbReference type="Gene3D" id="1.10.418.20">
    <property type="match status" value="2"/>
</dbReference>
<evidence type="ECO:0000256" key="4">
    <source>
        <dbReference type="ARBA" id="ARBA00022786"/>
    </source>
</evidence>
<sequence length="1009" mass="113623">MMDTQQAIMALPFTVERNKVVSWAAVPGCKLQKSDLKLKRGSKAFDHNHAAMVKLGMTRRRLCLVLTDVLKTEVGKAFLDKRLVRACSKQAQMVSERNPCKKEAIKCQGQKPPRNVINKSAMPKCVQKRTPSSLQRLGFRKRLHHVDNGEESQDRDQTVLVAENGEDYRVVDCGLSVSWKPADDTEDADEFSPTPIKDIGTQEKHFLKRRNTVGRLTNCNGTSSPKRQRESVVRPHGEGGLIPVSLIEPGEDCDADNTDSNVDQFSLGLVGRAVANPNLESEDVIGAPSCSRLPTQDDPAQALPGEPIVLSSEDEESNDVIHRRVRRVRTLFSREDRGAKDCEQYLSQEIESKEPGGPDLQKVEVLHVVVGESGSCSPTPRIERSFLGVAFTSMFCGGYQGEANGYLMVVNQKIIIPLKDSSHHLDVTLTLQRAELRRYSVWESEDLESRGLCWPSSAEPCTILLFCVTQSAAVTLQQDLLRFCTQNGVSPSSGSPSPFLVLTLKDPLLGMEGALLQSLLELDCLNGLANEESHADTLDLKNFTSPGLSLDESLELIKSSGRDPLLLRMLGLDTDASTSESDLRSSCSDSDVDVQKETVAEAKNSLFLNTDELQTFLEHELETTLTQEQDTEVDLGNQHSPDEEQKNQEEDKMAGTPLYTLCRRRTTGTYTVTMCQPDSTWVKYKHQGLAHRLIQFPPPPLKGGITVTMEDLQCLDSGQYLNDVIIDFYLKYLLQNSLQDVVERSHIFSSFFYKQLTRRDNASEGSATESCQRLKRHQRVKTWTRHVDIFKKDFLFVPVNQEAHWYLVVICFPGLEESMLEPWTESSHNGKEEAPEQEETEGSENSNDATTTPLKLNCSKSVDTASAKESTKSSHSKMNCTAKTCHRKLVSKRPCILIMDSLKLSLHERIFKVLREYLQSEWEARRGSTRDFGPDQMTSSHCQVPLQDNSSDCGLYLLQYVESFLKDPVVHFDLPLHLQRWFPRRQVRKKRDEIRDLVLHLYRQQMSKN</sequence>
<dbReference type="KEGG" id="hcq:109530666"/>
<feature type="domain" description="Ubiquitin-like protease family profile" evidence="7">
    <location>
        <begin position="705"/>
        <end position="964"/>
    </location>
</feature>
<dbReference type="GO" id="GO:0070139">
    <property type="term" value="F:SUMO-specific endopeptidase activity"/>
    <property type="evidence" value="ECO:0007669"/>
    <property type="project" value="TreeGrafter"/>
</dbReference>
<name>A0A3Q3ECP2_HIPCM</name>
<dbReference type="Proteomes" id="UP000264820">
    <property type="component" value="Unplaced"/>
</dbReference>
<dbReference type="PANTHER" id="PTHR46896:SF2">
    <property type="entry name" value="SENTRIN-SPECIFIC PROTEASE 7"/>
    <property type="match status" value="1"/>
</dbReference>
<feature type="compositionally biased region" description="Polar residues" evidence="6">
    <location>
        <begin position="843"/>
        <end position="855"/>
    </location>
</feature>
<dbReference type="OrthoDB" id="442460at2759"/>
<keyword evidence="2" id="KW-0597">Phosphoprotein</keyword>
<reference evidence="8" key="1">
    <citation type="submission" date="2025-08" db="UniProtKB">
        <authorList>
            <consortium name="Ensembl"/>
        </authorList>
    </citation>
    <scope>IDENTIFICATION</scope>
</reference>
<dbReference type="OMA" id="NDDSKCR"/>
<comment type="similarity">
    <text evidence="1">Belongs to the peptidase C48 family.</text>
</comment>
<evidence type="ECO:0000256" key="6">
    <source>
        <dbReference type="SAM" id="MobiDB-lite"/>
    </source>
</evidence>
<dbReference type="PROSITE" id="PS50600">
    <property type="entry name" value="ULP_PROTEASE"/>
    <property type="match status" value="1"/>
</dbReference>
<evidence type="ECO:0000256" key="1">
    <source>
        <dbReference type="ARBA" id="ARBA00005234"/>
    </source>
</evidence>
<dbReference type="Ensembl" id="ENSHCOT00000025432.1">
    <property type="protein sequence ID" value="ENSHCOP00000028372.1"/>
    <property type="gene ID" value="ENSHCOG00000020995.1"/>
</dbReference>
<dbReference type="GO" id="GO:0016926">
    <property type="term" value="P:protein desumoylation"/>
    <property type="evidence" value="ECO:0007669"/>
    <property type="project" value="TreeGrafter"/>
</dbReference>
<proteinExistence type="inferred from homology"/>
<dbReference type="GeneTree" id="ENSGT00940000157308"/>
<feature type="region of interest" description="Disordered" evidence="6">
    <location>
        <begin position="823"/>
        <end position="855"/>
    </location>
</feature>
<evidence type="ECO:0000313" key="9">
    <source>
        <dbReference type="Proteomes" id="UP000264820"/>
    </source>
</evidence>
<dbReference type="Pfam" id="PF02902">
    <property type="entry name" value="Peptidase_C48"/>
    <property type="match status" value="1"/>
</dbReference>
<dbReference type="SUPFAM" id="SSF54001">
    <property type="entry name" value="Cysteine proteinases"/>
    <property type="match status" value="1"/>
</dbReference>
<evidence type="ECO:0000256" key="3">
    <source>
        <dbReference type="ARBA" id="ARBA00022670"/>
    </source>
</evidence>
<evidence type="ECO:0000313" key="8">
    <source>
        <dbReference type="Ensembl" id="ENSHCOP00000028372.1"/>
    </source>
</evidence>
<feature type="compositionally biased region" description="Basic and acidic residues" evidence="6">
    <location>
        <begin position="227"/>
        <end position="237"/>
    </location>
</feature>
<evidence type="ECO:0000256" key="2">
    <source>
        <dbReference type="ARBA" id="ARBA00022553"/>
    </source>
</evidence>